<proteinExistence type="inferred from homology"/>
<name>A0A817VAU1_9BILA</name>
<evidence type="ECO:0000259" key="3">
    <source>
        <dbReference type="Pfam" id="PF12624"/>
    </source>
</evidence>
<dbReference type="PANTHER" id="PTHR16166:SF93">
    <property type="entry name" value="INTERMEMBRANE LIPID TRANSFER PROTEIN VPS13"/>
    <property type="match status" value="1"/>
</dbReference>
<accession>A0A817VAU1</accession>
<dbReference type="InterPro" id="IPR026854">
    <property type="entry name" value="VPS13_N"/>
</dbReference>
<sequence length="689" mass="80861">MVLKSIIRYIINRYLKNYIEELDDEKLNFDLIHGKVTLENLRLKPETLADLNLPVAVAAGCVEKLALSIPWMNLHSNPTKIHINGLYILVVPKNESDQDLTEHHGNKMRRVLQKVENLRRIMLGKLNNIEKSTHSIMIILTKLENKKLDEKEMTFFERKRLKIMQNIEITAENLHISYETNSTTKLGHPFSFGITIHSIKLNTDNDRKTRNKNKDRTSIIYILKELNSLSIYWNVKCTSRINMPFNTVIDDLKSKIAAAYCRAKHFDMNYILYPTNMDVNMIIIITDGEHNFDRSTFNIDIKIGQLALNIDSKQFSDLLDFAKFQNYSTLYDRCREYRQLYLQESTDNTLLNQEQKERLKILESKLDAFNLAYIRHSVEIEIEQRSTTGSPHEDTHKNKYHRWNSWWRKRPKFNNDEACASATTSESHRDDGYSFYFEDLSNIIFNISMHKLDLYLLSPLSRNNNNCLTELSDKEHRDRDVITYVSINDGNINLTKCSISSSLLLEIHVPDLRLYAWEENLDEIRLLVKPTINTPSPLMNLQFELFPINKCKSDYRFHLNVQPISIIYDAVMFNRIAEYFEYNVKSNSFSSSEIKHRTHTQMEHDLSCAKIFDMHIGLNEISIIFPDYGFYKELYIYINIVFYSLEYCSSDFRNSSLISIDCKALVLKSCVDEDQLHLKVNMIISLLKY</sequence>
<dbReference type="GO" id="GO:0045053">
    <property type="term" value="P:protein retention in Golgi apparatus"/>
    <property type="evidence" value="ECO:0007669"/>
    <property type="project" value="TreeGrafter"/>
</dbReference>
<evidence type="ECO:0000313" key="5">
    <source>
        <dbReference type="Proteomes" id="UP000663865"/>
    </source>
</evidence>
<dbReference type="Pfam" id="PF12624">
    <property type="entry name" value="VPS13_N"/>
    <property type="match status" value="1"/>
</dbReference>
<evidence type="ECO:0000313" key="4">
    <source>
        <dbReference type="EMBL" id="CAF3337699.1"/>
    </source>
</evidence>
<reference evidence="4" key="1">
    <citation type="submission" date="2021-02" db="EMBL/GenBank/DDBJ databases">
        <authorList>
            <person name="Nowell W R."/>
        </authorList>
    </citation>
    <scope>NUCLEOTIDE SEQUENCE</scope>
</reference>
<organism evidence="4 5">
    <name type="scientific">Rotaria socialis</name>
    <dbReference type="NCBI Taxonomy" id="392032"/>
    <lineage>
        <taxon>Eukaryota</taxon>
        <taxon>Metazoa</taxon>
        <taxon>Spiralia</taxon>
        <taxon>Gnathifera</taxon>
        <taxon>Rotifera</taxon>
        <taxon>Eurotatoria</taxon>
        <taxon>Bdelloidea</taxon>
        <taxon>Philodinida</taxon>
        <taxon>Philodinidae</taxon>
        <taxon>Rotaria</taxon>
    </lineage>
</organism>
<feature type="domain" description="Chorein N-terminal" evidence="3">
    <location>
        <begin position="2"/>
        <end position="341"/>
    </location>
</feature>
<protein>
    <recommendedName>
        <fullName evidence="3">Chorein N-terminal domain-containing protein</fullName>
    </recommendedName>
</protein>
<dbReference type="InterPro" id="IPR026847">
    <property type="entry name" value="VPS13"/>
</dbReference>
<gene>
    <name evidence="4" type="ORF">KIK155_LOCUS2392</name>
</gene>
<dbReference type="EMBL" id="CAJNYV010000058">
    <property type="protein sequence ID" value="CAF3337699.1"/>
    <property type="molecule type" value="Genomic_DNA"/>
</dbReference>
<dbReference type="Proteomes" id="UP000663865">
    <property type="component" value="Unassembled WGS sequence"/>
</dbReference>
<keyword evidence="2" id="KW-0813">Transport</keyword>
<dbReference type="GO" id="GO:0006623">
    <property type="term" value="P:protein targeting to vacuole"/>
    <property type="evidence" value="ECO:0007669"/>
    <property type="project" value="TreeGrafter"/>
</dbReference>
<evidence type="ECO:0000256" key="1">
    <source>
        <dbReference type="ARBA" id="ARBA00006545"/>
    </source>
</evidence>
<dbReference type="AlphaFoldDB" id="A0A817VAU1"/>
<comment type="caution">
    <text evidence="4">The sequence shown here is derived from an EMBL/GenBank/DDBJ whole genome shotgun (WGS) entry which is preliminary data.</text>
</comment>
<comment type="similarity">
    <text evidence="1">Belongs to the VPS13 family.</text>
</comment>
<evidence type="ECO:0000256" key="2">
    <source>
        <dbReference type="ARBA" id="ARBA00022448"/>
    </source>
</evidence>
<dbReference type="PANTHER" id="PTHR16166">
    <property type="entry name" value="VACUOLAR PROTEIN SORTING-ASSOCIATED PROTEIN VPS13"/>
    <property type="match status" value="1"/>
</dbReference>